<dbReference type="GO" id="GO:0042393">
    <property type="term" value="F:histone binding"/>
    <property type="evidence" value="ECO:0007669"/>
    <property type="project" value="TreeGrafter"/>
</dbReference>
<dbReference type="GO" id="GO:0034080">
    <property type="term" value="P:CENP-A containing chromatin assembly"/>
    <property type="evidence" value="ECO:0007669"/>
    <property type="project" value="TreeGrafter"/>
</dbReference>
<evidence type="ECO:0000256" key="6">
    <source>
        <dbReference type="PROSITE-ProRule" id="PRU00339"/>
    </source>
</evidence>
<organism evidence="8 9">
    <name type="scientific">Bathycoccus prasinos</name>
    <dbReference type="NCBI Taxonomy" id="41875"/>
    <lineage>
        <taxon>Eukaryota</taxon>
        <taxon>Viridiplantae</taxon>
        <taxon>Chlorophyta</taxon>
        <taxon>Mamiellophyceae</taxon>
        <taxon>Mamiellales</taxon>
        <taxon>Bathycoccaceae</taxon>
        <taxon>Bathycoccus</taxon>
    </lineage>
</organism>
<evidence type="ECO:0000256" key="7">
    <source>
        <dbReference type="SAM" id="MobiDB-lite"/>
    </source>
</evidence>
<dbReference type="GeneID" id="19016050"/>
<feature type="region of interest" description="Disordered" evidence="7">
    <location>
        <begin position="86"/>
        <end position="145"/>
    </location>
</feature>
<dbReference type="InterPro" id="IPR019734">
    <property type="entry name" value="TPR_rpt"/>
</dbReference>
<keyword evidence="9" id="KW-1185">Reference proteome</keyword>
<evidence type="ECO:0000313" key="8">
    <source>
        <dbReference type="EMBL" id="CCO16199.1"/>
    </source>
</evidence>
<evidence type="ECO:0000256" key="5">
    <source>
        <dbReference type="ARBA" id="ARBA00023242"/>
    </source>
</evidence>
<dbReference type="Proteomes" id="UP000198341">
    <property type="component" value="Chromosome 4"/>
</dbReference>
<gene>
    <name evidence="8" type="ORF">Bathy04g00240</name>
</gene>
<feature type="compositionally biased region" description="Basic and acidic residues" evidence="7">
    <location>
        <begin position="109"/>
        <end position="118"/>
    </location>
</feature>
<feature type="region of interest" description="Disordered" evidence="7">
    <location>
        <begin position="364"/>
        <end position="439"/>
    </location>
</feature>
<feature type="compositionally biased region" description="Acidic residues" evidence="7">
    <location>
        <begin position="119"/>
        <end position="145"/>
    </location>
</feature>
<sequence>MTSTAKEGEEEKQKQIVAADAAYKAGIAAIRANDLESAIQFLGSSLEIRNEIFGEGSIEVAPTYLKYGCVLFWKAQEDNTVFGANAPGGAGGEAGGGDDANTTKNAAATKEEEEKEQKEEEEEDDDGEDANEEGGEDEEDEEETDMELAWKLLENARLIYLEHFEATKANPDPEPLRKERALELASVYENLGDINQEQSNFEAAIEDETKALQIYEKELSLDDRRIAAVLSNMSLAYQLLDRFKEALRTCQRGIAVLNARLKRLQEDDLKDGGKENKERTEEFETIRAVLGDFTEKEIELKGLEDQEKSAKDAIRAAFASIGGVVKPDPNAADKNEGIETDGFDKPQLNEQTTVVQVQQVRKKVVPQQQQEQQPVQLQPKRVIPVQQAPVRVQPKPVVAPTPVSGGNEQPQAKKLKPTPSNAAKENEPAPTEGEQCKQQ</sequence>
<feature type="repeat" description="TPR" evidence="6">
    <location>
        <begin position="185"/>
        <end position="218"/>
    </location>
</feature>
<dbReference type="EMBL" id="FO082275">
    <property type="protein sequence ID" value="CCO16199.1"/>
    <property type="molecule type" value="Genomic_DNA"/>
</dbReference>
<dbReference type="SUPFAM" id="SSF48452">
    <property type="entry name" value="TPR-like"/>
    <property type="match status" value="1"/>
</dbReference>
<dbReference type="InterPro" id="IPR051730">
    <property type="entry name" value="NASP-like"/>
</dbReference>
<feature type="compositionally biased region" description="Low complexity" evidence="7">
    <location>
        <begin position="99"/>
        <end position="108"/>
    </location>
</feature>
<dbReference type="PROSITE" id="PS50005">
    <property type="entry name" value="TPR"/>
    <property type="match status" value="1"/>
</dbReference>
<keyword evidence="3" id="KW-0677">Repeat</keyword>
<feature type="compositionally biased region" description="Low complexity" evidence="7">
    <location>
        <begin position="364"/>
        <end position="378"/>
    </location>
</feature>
<protein>
    <recommendedName>
        <fullName evidence="10">Tetratricopeptide SHNi-TPR domain-containing protein</fullName>
    </recommendedName>
</protein>
<dbReference type="GO" id="GO:0005654">
    <property type="term" value="C:nucleoplasm"/>
    <property type="evidence" value="ECO:0007669"/>
    <property type="project" value="TreeGrafter"/>
</dbReference>
<dbReference type="PANTHER" id="PTHR15081:SF1">
    <property type="entry name" value="NUCLEAR AUTOANTIGENIC SPERM PROTEIN"/>
    <property type="match status" value="1"/>
</dbReference>
<dbReference type="RefSeq" id="XP_007513674.1">
    <property type="nucleotide sequence ID" value="XM_007513612.1"/>
</dbReference>
<comment type="similarity">
    <text evidence="2">Belongs to the NASP family.</text>
</comment>
<dbReference type="KEGG" id="bpg:Bathy04g00240"/>
<keyword evidence="4 6" id="KW-0802">TPR repeat</keyword>
<dbReference type="Pfam" id="PF13424">
    <property type="entry name" value="TPR_12"/>
    <property type="match status" value="1"/>
</dbReference>
<dbReference type="Gene3D" id="1.25.40.10">
    <property type="entry name" value="Tetratricopeptide repeat domain"/>
    <property type="match status" value="1"/>
</dbReference>
<dbReference type="OrthoDB" id="5587616at2759"/>
<reference evidence="8 9" key="1">
    <citation type="submission" date="2011-10" db="EMBL/GenBank/DDBJ databases">
        <authorList>
            <person name="Genoscope - CEA"/>
        </authorList>
    </citation>
    <scope>NUCLEOTIDE SEQUENCE [LARGE SCALE GENOMIC DNA]</scope>
    <source>
        <strain evidence="8 9">RCC 1105</strain>
    </source>
</reference>
<feature type="region of interest" description="Disordered" evidence="7">
    <location>
        <begin position="324"/>
        <end position="347"/>
    </location>
</feature>
<feature type="compositionally biased region" description="Gly residues" evidence="7">
    <location>
        <begin position="86"/>
        <end position="98"/>
    </location>
</feature>
<evidence type="ECO:0008006" key="10">
    <source>
        <dbReference type="Google" id="ProtNLM"/>
    </source>
</evidence>
<keyword evidence="5" id="KW-0539">Nucleus</keyword>
<proteinExistence type="inferred from homology"/>
<name>K8EDZ1_9CHLO</name>
<dbReference type="AlphaFoldDB" id="K8EDZ1"/>
<dbReference type="GO" id="GO:0006335">
    <property type="term" value="P:DNA replication-dependent chromatin assembly"/>
    <property type="evidence" value="ECO:0007669"/>
    <property type="project" value="TreeGrafter"/>
</dbReference>
<accession>K8EDZ1</accession>
<evidence type="ECO:0000256" key="4">
    <source>
        <dbReference type="ARBA" id="ARBA00022803"/>
    </source>
</evidence>
<dbReference type="eggNOG" id="KOG4563">
    <property type="taxonomic scope" value="Eukaryota"/>
</dbReference>
<evidence type="ECO:0000256" key="1">
    <source>
        <dbReference type="ARBA" id="ARBA00004123"/>
    </source>
</evidence>
<dbReference type="InterPro" id="IPR011990">
    <property type="entry name" value="TPR-like_helical_dom_sf"/>
</dbReference>
<evidence type="ECO:0000256" key="3">
    <source>
        <dbReference type="ARBA" id="ARBA00022737"/>
    </source>
</evidence>
<dbReference type="PANTHER" id="PTHR15081">
    <property type="entry name" value="NUCLEAR AUTOANTIGENIC SPERM PROTEIN NASP -RELATED"/>
    <property type="match status" value="1"/>
</dbReference>
<dbReference type="SMART" id="SM00028">
    <property type="entry name" value="TPR"/>
    <property type="match status" value="3"/>
</dbReference>
<evidence type="ECO:0000313" key="9">
    <source>
        <dbReference type="Proteomes" id="UP000198341"/>
    </source>
</evidence>
<dbReference type="STRING" id="41875.K8EDZ1"/>
<evidence type="ECO:0000256" key="2">
    <source>
        <dbReference type="ARBA" id="ARBA00008402"/>
    </source>
</evidence>
<comment type="subcellular location">
    <subcellularLocation>
        <location evidence="1">Nucleus</location>
    </subcellularLocation>
</comment>